<feature type="signal peptide" evidence="2">
    <location>
        <begin position="1"/>
        <end position="19"/>
    </location>
</feature>
<comment type="caution">
    <text evidence="3">The sequence shown here is derived from an EMBL/GenBank/DDBJ whole genome shotgun (WGS) entry which is preliminary data.</text>
</comment>
<evidence type="ECO:0000313" key="3">
    <source>
        <dbReference type="EMBL" id="KAK7502656.1"/>
    </source>
</evidence>
<keyword evidence="4" id="KW-1185">Reference proteome</keyword>
<accession>A0ABD0LTT5</accession>
<dbReference type="Proteomes" id="UP001519460">
    <property type="component" value="Unassembled WGS sequence"/>
</dbReference>
<organism evidence="3 4">
    <name type="scientific">Batillaria attramentaria</name>
    <dbReference type="NCBI Taxonomy" id="370345"/>
    <lineage>
        <taxon>Eukaryota</taxon>
        <taxon>Metazoa</taxon>
        <taxon>Spiralia</taxon>
        <taxon>Lophotrochozoa</taxon>
        <taxon>Mollusca</taxon>
        <taxon>Gastropoda</taxon>
        <taxon>Caenogastropoda</taxon>
        <taxon>Sorbeoconcha</taxon>
        <taxon>Cerithioidea</taxon>
        <taxon>Batillariidae</taxon>
        <taxon>Batillaria</taxon>
    </lineage>
</organism>
<evidence type="ECO:0000256" key="2">
    <source>
        <dbReference type="SAM" id="SignalP"/>
    </source>
</evidence>
<gene>
    <name evidence="3" type="ORF">BaRGS_00006231</name>
</gene>
<reference evidence="3 4" key="1">
    <citation type="journal article" date="2023" name="Sci. Data">
        <title>Genome assembly of the Korean intertidal mud-creeper Batillaria attramentaria.</title>
        <authorList>
            <person name="Patra A.K."/>
            <person name="Ho P.T."/>
            <person name="Jun S."/>
            <person name="Lee S.J."/>
            <person name="Kim Y."/>
            <person name="Won Y.J."/>
        </authorList>
    </citation>
    <scope>NUCLEOTIDE SEQUENCE [LARGE SCALE GENOMIC DNA]</scope>
    <source>
        <strain evidence="3">Wonlab-2016</strain>
    </source>
</reference>
<feature type="non-terminal residue" evidence="3">
    <location>
        <position position="167"/>
    </location>
</feature>
<feature type="region of interest" description="Disordered" evidence="1">
    <location>
        <begin position="26"/>
        <end position="50"/>
    </location>
</feature>
<feature type="chain" id="PRO_5044894496" evidence="2">
    <location>
        <begin position="20"/>
        <end position="167"/>
    </location>
</feature>
<evidence type="ECO:0000256" key="1">
    <source>
        <dbReference type="SAM" id="MobiDB-lite"/>
    </source>
</evidence>
<proteinExistence type="predicted"/>
<name>A0ABD0LTT5_9CAEN</name>
<keyword evidence="2" id="KW-0732">Signal</keyword>
<sequence length="167" mass="18520">MNLLFGVVVFLWIFALAQGLLAPPPPSPPPLPGAGDDATPRATPRAPPPVAEYHRQRLLQQQHDDTPGTGTSGQQPNHYATVDEAVARAVLVRPEIEEWELPTGYSRSRLGDQLDPTLFTNIVYDFQHGPGGLTALKDDDLQVCFIDHIVRPFVIPRPQRIFYTHTL</sequence>
<dbReference type="EMBL" id="JACVVK020000025">
    <property type="protein sequence ID" value="KAK7502656.1"/>
    <property type="molecule type" value="Genomic_DNA"/>
</dbReference>
<protein>
    <submittedName>
        <fullName evidence="3">Uncharacterized protein</fullName>
    </submittedName>
</protein>
<evidence type="ECO:0000313" key="4">
    <source>
        <dbReference type="Proteomes" id="UP001519460"/>
    </source>
</evidence>
<dbReference type="AlphaFoldDB" id="A0ABD0LTT5"/>